<dbReference type="AlphaFoldDB" id="A0A0S2IVK4"/>
<gene>
    <name evidence="1" type="ORF">LBBP_03489</name>
</gene>
<accession>A0A0S2IVK4</accession>
<proteinExistence type="predicted"/>
<dbReference type="Proteomes" id="UP000058857">
    <property type="component" value="Chromosome 1"/>
</dbReference>
<organism evidence="1">
    <name type="scientific">Leptospira borgpetersenii serovar Ballum</name>
    <dbReference type="NCBI Taxonomy" id="280505"/>
    <lineage>
        <taxon>Bacteria</taxon>
        <taxon>Pseudomonadati</taxon>
        <taxon>Spirochaetota</taxon>
        <taxon>Spirochaetia</taxon>
        <taxon>Leptospirales</taxon>
        <taxon>Leptospiraceae</taxon>
        <taxon>Leptospira</taxon>
    </lineage>
</organism>
<protein>
    <submittedName>
        <fullName evidence="1">Uncharacterized protein</fullName>
    </submittedName>
</protein>
<reference evidence="1 2" key="1">
    <citation type="journal article" date="2015" name="PLoS Negl. Trop. Dis.">
        <title>Distribution of Plasmids in Distinct Leptospira Pathogenic Species.</title>
        <authorList>
            <person name="Wang Y."/>
            <person name="Zhuang X."/>
            <person name="Zhong Y."/>
            <person name="Zhang C."/>
            <person name="Zhang Y."/>
            <person name="Zeng L."/>
            <person name="Zhu Y."/>
            <person name="He P."/>
            <person name="Dong K."/>
            <person name="Pal U."/>
            <person name="Guo X."/>
            <person name="Qin J."/>
        </authorList>
    </citation>
    <scope>NUCLEOTIDE SEQUENCE [LARGE SCALE GENOMIC DNA]</scope>
    <source>
        <strain evidence="1 2">56604</strain>
    </source>
</reference>
<sequence length="52" mass="5930">MEHGSDRATQIVIPNAVLIHLFSGILSKEFNRIMNNRDFTFLKIMSASHLTN</sequence>
<dbReference type="EMBL" id="CP012029">
    <property type="protein sequence ID" value="ALO27679.1"/>
    <property type="molecule type" value="Genomic_DNA"/>
</dbReference>
<name>A0A0S2IVK4_LEPBO</name>
<evidence type="ECO:0000313" key="1">
    <source>
        <dbReference type="EMBL" id="ALO27679.1"/>
    </source>
</evidence>
<evidence type="ECO:0000313" key="2">
    <source>
        <dbReference type="Proteomes" id="UP000058857"/>
    </source>
</evidence>